<proteinExistence type="predicted"/>
<sequence length="273" mass="29472">MDILNPLHLTTASPKFVITLVDYHSMWPEVCFANAVTSQEVIDFLRGVFSREGYPEELVTDNGSKFKSRLFEDFLYERGIKRCVDVVQRGPAPLKVAVATQTSFADARKPLQSPTPQLKLQLPGRSLSAAPKGQEQVGLGDCLPSTSAPPAGGGQGRGFPPRAQSLPKPARTASAQEAEPMEEGAEPSTPASDPDDMEWQVPKGKHKGVAPSVLLAKLADSDNTSSSDDDDEGRVYEVKFAELFDAPCTVPKVKAYVSIVRTYSDKAGKVNIP</sequence>
<protein>
    <submittedName>
        <fullName evidence="1">Uncharacterized protein</fullName>
    </submittedName>
</protein>
<dbReference type="EMBL" id="JABSTQ010004187">
    <property type="protein sequence ID" value="KAG0442855.1"/>
    <property type="molecule type" value="Genomic_DNA"/>
</dbReference>
<evidence type="ECO:0000313" key="2">
    <source>
        <dbReference type="Proteomes" id="UP000805193"/>
    </source>
</evidence>
<name>A0AC60QWS8_IXOPE</name>
<comment type="caution">
    <text evidence="1">The sequence shown here is derived from an EMBL/GenBank/DDBJ whole genome shotgun (WGS) entry which is preliminary data.</text>
</comment>
<gene>
    <name evidence="1" type="ORF">HPB47_015550</name>
</gene>
<accession>A0AC60QWS8</accession>
<reference evidence="1 2" key="1">
    <citation type="journal article" date="2020" name="Cell">
        <title>Large-Scale Comparative Analyses of Tick Genomes Elucidate Their Genetic Diversity and Vector Capacities.</title>
        <authorList>
            <consortium name="Tick Genome and Microbiome Consortium (TIGMIC)"/>
            <person name="Jia N."/>
            <person name="Wang J."/>
            <person name="Shi W."/>
            <person name="Du L."/>
            <person name="Sun Y."/>
            <person name="Zhan W."/>
            <person name="Jiang J.F."/>
            <person name="Wang Q."/>
            <person name="Zhang B."/>
            <person name="Ji P."/>
            <person name="Bell-Sakyi L."/>
            <person name="Cui X.M."/>
            <person name="Yuan T.T."/>
            <person name="Jiang B.G."/>
            <person name="Yang W.F."/>
            <person name="Lam T.T."/>
            <person name="Chang Q.C."/>
            <person name="Ding S.J."/>
            <person name="Wang X.J."/>
            <person name="Zhu J.G."/>
            <person name="Ruan X.D."/>
            <person name="Zhao L."/>
            <person name="Wei J.T."/>
            <person name="Ye R.Z."/>
            <person name="Que T.C."/>
            <person name="Du C.H."/>
            <person name="Zhou Y.H."/>
            <person name="Cheng J.X."/>
            <person name="Dai P.F."/>
            <person name="Guo W.B."/>
            <person name="Han X.H."/>
            <person name="Huang E.J."/>
            <person name="Li L.F."/>
            <person name="Wei W."/>
            <person name="Gao Y.C."/>
            <person name="Liu J.Z."/>
            <person name="Shao H.Z."/>
            <person name="Wang X."/>
            <person name="Wang C.C."/>
            <person name="Yang T.C."/>
            <person name="Huo Q.B."/>
            <person name="Li W."/>
            <person name="Chen H.Y."/>
            <person name="Chen S.E."/>
            <person name="Zhou L.G."/>
            <person name="Ni X.B."/>
            <person name="Tian J.H."/>
            <person name="Sheng Y."/>
            <person name="Liu T."/>
            <person name="Pan Y.S."/>
            <person name="Xia L.Y."/>
            <person name="Li J."/>
            <person name="Zhao F."/>
            <person name="Cao W.C."/>
        </authorList>
    </citation>
    <scope>NUCLEOTIDE SEQUENCE [LARGE SCALE GENOMIC DNA]</scope>
    <source>
        <strain evidence="1">Iper-2018</strain>
    </source>
</reference>
<dbReference type="Proteomes" id="UP000805193">
    <property type="component" value="Unassembled WGS sequence"/>
</dbReference>
<evidence type="ECO:0000313" key="1">
    <source>
        <dbReference type="EMBL" id="KAG0442855.1"/>
    </source>
</evidence>
<organism evidence="1 2">
    <name type="scientific">Ixodes persulcatus</name>
    <name type="common">Taiga tick</name>
    <dbReference type="NCBI Taxonomy" id="34615"/>
    <lineage>
        <taxon>Eukaryota</taxon>
        <taxon>Metazoa</taxon>
        <taxon>Ecdysozoa</taxon>
        <taxon>Arthropoda</taxon>
        <taxon>Chelicerata</taxon>
        <taxon>Arachnida</taxon>
        <taxon>Acari</taxon>
        <taxon>Parasitiformes</taxon>
        <taxon>Ixodida</taxon>
        <taxon>Ixodoidea</taxon>
        <taxon>Ixodidae</taxon>
        <taxon>Ixodinae</taxon>
        <taxon>Ixodes</taxon>
    </lineage>
</organism>
<keyword evidence="2" id="KW-1185">Reference proteome</keyword>